<evidence type="ECO:0000313" key="2">
    <source>
        <dbReference type="Proteomes" id="UP001497700"/>
    </source>
</evidence>
<dbReference type="EMBL" id="MU393454">
    <property type="protein sequence ID" value="KAI4866855.1"/>
    <property type="molecule type" value="Genomic_DNA"/>
</dbReference>
<evidence type="ECO:0000313" key="1">
    <source>
        <dbReference type="EMBL" id="KAI4866855.1"/>
    </source>
</evidence>
<organism evidence="1 2">
    <name type="scientific">Hypoxylon rubiginosum</name>
    <dbReference type="NCBI Taxonomy" id="110542"/>
    <lineage>
        <taxon>Eukaryota</taxon>
        <taxon>Fungi</taxon>
        <taxon>Dikarya</taxon>
        <taxon>Ascomycota</taxon>
        <taxon>Pezizomycotina</taxon>
        <taxon>Sordariomycetes</taxon>
        <taxon>Xylariomycetidae</taxon>
        <taxon>Xylariales</taxon>
        <taxon>Hypoxylaceae</taxon>
        <taxon>Hypoxylon</taxon>
    </lineage>
</organism>
<proteinExistence type="predicted"/>
<keyword evidence="2" id="KW-1185">Reference proteome</keyword>
<sequence length="1009" mass="113080">MLTRVACPSAPGARPLQTRALVSSGLRPSTSSLLNGGHRQQIRTFRFGMWSSYLDPEFQRELQHRHRMLKHKYAETLNRKLSWNQRPLHGHPKAIVKHMLRRYWHPARANYGSPFANNDELNGRQHGRATDTGGVRTATLSAYGPWWWRCYSSHYVSSPRNYNTWKSQLDEALSHWSEHTSKSTTRAAESSHYSTKSQAGAEAKPSTTDDGQGINITSTEDYIIDPITNRKVPRTTYGSMEDADLSSTDSFKAYRAQFTSFAPPKGEAKQHPIYSDGPPPPAELKEYGQINVDHVLSEGVKNDGHDGTAASEGGTENYRHPNLQDNEYSLNHLPPEEPVEQYDDLDEYQTYQKDGPDEQVPDSTNKYEDLDQYKTYGPEETEDANVDASRDHKELHDYKPYLHNESVDTTKQTAQYDDLNEYGPYKYQEDKTKDEPTQQYDDLDKYEHYNDEGKPVDNPTPKYEDLNKYDTTDFKDSFAEEKPFQQYGDLEKYRTFKHQELDSGVKLERDIVAESLKEFDAKEQEVNSAENLQSSIANRLEKLDLSDASPISNSDSTQTFSSLHQSDQHSTAKAEAREILEQAMVSHNAASDAADREASSNVKKLRTSSLGDENSASQHKLTGNYVRDFPEEFSGSWSSQISRPSIEPDTEPESRSLDQKTADLQAAEKQYSDQLSRSMNSLRLETSLDRQQAEPKQEPALDQQETQSTKGMFNHHSTTEAEVDPYSREPQGLETSYTRECDGDGSSSTFIKTYGDEPLGVVWEHASTGKDLSQSMPPFESLYHRDPEVDGLPLSSSKPDSKAEPDQAAKPTVYKILAYDPTMQKINTAETTSVVPDQASPLTPSEVLLRLSNPTKFFPHFAPLQAEGFEIVSGGGDILVFRQVRPGNVAHAGSSTPVNPIDMMGKPTALPNAAAFVSPTGFVNYDMPQVEEETQTTPFRSNIDVRREEPVFSGPKSPTPEEVRNRRKKSVGRRVLIGGAWVAGISYAIGVVSEYFLTGGADGRGPTGF</sequence>
<protein>
    <submittedName>
        <fullName evidence="1">Uncharacterized protein</fullName>
    </submittedName>
</protein>
<name>A0ACB9Z777_9PEZI</name>
<accession>A0ACB9Z777</accession>
<reference evidence="1 2" key="1">
    <citation type="journal article" date="2022" name="New Phytol.">
        <title>Ecological generalism drives hyperdiversity of secondary metabolite gene clusters in xylarialean endophytes.</title>
        <authorList>
            <person name="Franco M.E.E."/>
            <person name="Wisecaver J.H."/>
            <person name="Arnold A.E."/>
            <person name="Ju Y.M."/>
            <person name="Slot J.C."/>
            <person name="Ahrendt S."/>
            <person name="Moore L.P."/>
            <person name="Eastman K.E."/>
            <person name="Scott K."/>
            <person name="Konkel Z."/>
            <person name="Mondo S.J."/>
            <person name="Kuo A."/>
            <person name="Hayes R.D."/>
            <person name="Haridas S."/>
            <person name="Andreopoulos B."/>
            <person name="Riley R."/>
            <person name="LaButti K."/>
            <person name="Pangilinan J."/>
            <person name="Lipzen A."/>
            <person name="Amirebrahimi M."/>
            <person name="Yan J."/>
            <person name="Adam C."/>
            <person name="Keymanesh K."/>
            <person name="Ng V."/>
            <person name="Louie K."/>
            <person name="Northen T."/>
            <person name="Drula E."/>
            <person name="Henrissat B."/>
            <person name="Hsieh H.M."/>
            <person name="Youens-Clark K."/>
            <person name="Lutzoni F."/>
            <person name="Miadlikowska J."/>
            <person name="Eastwood D.C."/>
            <person name="Hamelin R.C."/>
            <person name="Grigoriev I.V."/>
            <person name="U'Ren J.M."/>
        </authorList>
    </citation>
    <scope>NUCLEOTIDE SEQUENCE [LARGE SCALE GENOMIC DNA]</scope>
    <source>
        <strain evidence="1 2">CBS 119005</strain>
    </source>
</reference>
<gene>
    <name evidence="1" type="ORF">F4820DRAFT_446727</name>
</gene>
<dbReference type="Proteomes" id="UP001497700">
    <property type="component" value="Unassembled WGS sequence"/>
</dbReference>
<comment type="caution">
    <text evidence="1">The sequence shown here is derived from an EMBL/GenBank/DDBJ whole genome shotgun (WGS) entry which is preliminary data.</text>
</comment>